<dbReference type="Pfam" id="PF03297">
    <property type="entry name" value="Ribosomal_S25"/>
    <property type="match status" value="1"/>
</dbReference>
<dbReference type="VEuPathDB" id="GiardiaDB:GMRT_15500"/>
<evidence type="ECO:0000256" key="2">
    <source>
        <dbReference type="ARBA" id="ARBA00022980"/>
    </source>
</evidence>
<accession>A0A4Z1SYG7</accession>
<evidence type="ECO:0000313" key="6">
    <source>
        <dbReference type="Proteomes" id="UP000315496"/>
    </source>
</evidence>
<dbReference type="AlphaFoldDB" id="A0A4Z1SYG7"/>
<protein>
    <recommendedName>
        <fullName evidence="4">40S ribosomal protein S25</fullName>
    </recommendedName>
</protein>
<organism evidence="5 6">
    <name type="scientific">Giardia muris</name>
    <dbReference type="NCBI Taxonomy" id="5742"/>
    <lineage>
        <taxon>Eukaryota</taxon>
        <taxon>Metamonada</taxon>
        <taxon>Diplomonadida</taxon>
        <taxon>Hexamitidae</taxon>
        <taxon>Giardiinae</taxon>
        <taxon>Giardia</taxon>
    </lineage>
</organism>
<evidence type="ECO:0000256" key="1">
    <source>
        <dbReference type="ARBA" id="ARBA00009106"/>
    </source>
</evidence>
<name>A0A4Z1SYG7_GIAMU</name>
<keyword evidence="3 4" id="KW-0687">Ribonucleoprotein</keyword>
<dbReference type="OrthoDB" id="10255132at2759"/>
<evidence type="ECO:0000256" key="4">
    <source>
        <dbReference type="RuleBase" id="RU366057"/>
    </source>
</evidence>
<keyword evidence="6" id="KW-1185">Reference proteome</keyword>
<evidence type="ECO:0000313" key="5">
    <source>
        <dbReference type="EMBL" id="TNJ29825.1"/>
    </source>
</evidence>
<dbReference type="PANTHER" id="PTHR12850">
    <property type="entry name" value="40S RIBOSOMAL PROTEIN S25"/>
    <property type="match status" value="1"/>
</dbReference>
<dbReference type="GO" id="GO:0005840">
    <property type="term" value="C:ribosome"/>
    <property type="evidence" value="ECO:0007669"/>
    <property type="project" value="UniProtKB-KW"/>
</dbReference>
<keyword evidence="2 4" id="KW-0689">Ribosomal protein</keyword>
<evidence type="ECO:0000256" key="3">
    <source>
        <dbReference type="ARBA" id="ARBA00023274"/>
    </source>
</evidence>
<dbReference type="Proteomes" id="UP000315496">
    <property type="component" value="Chromosome 1"/>
</dbReference>
<reference evidence="5 6" key="1">
    <citation type="submission" date="2019-05" db="EMBL/GenBank/DDBJ databases">
        <title>The compact genome of Giardia muris reveals important steps in the evolution of intestinal protozoan parasites.</title>
        <authorList>
            <person name="Xu F."/>
            <person name="Jimenez-Gonzalez A."/>
            <person name="Einarsson E."/>
            <person name="Astvaldsson A."/>
            <person name="Peirasmaki D."/>
            <person name="Eckmann L."/>
            <person name="Andersson J.O."/>
            <person name="Svard S.G."/>
            <person name="Jerlstrom-Hultqvist J."/>
        </authorList>
    </citation>
    <scope>NUCLEOTIDE SEQUENCE [LARGE SCALE GENOMIC DNA]</scope>
    <source>
        <strain evidence="5 6">Roberts-Thomson</strain>
    </source>
</reference>
<dbReference type="EMBL" id="VDLU01000001">
    <property type="protein sequence ID" value="TNJ29825.1"/>
    <property type="molecule type" value="Genomic_DNA"/>
</dbReference>
<comment type="similarity">
    <text evidence="1 4">Belongs to the eukaryotic ribosomal protein eS25 family.</text>
</comment>
<dbReference type="GO" id="GO:1990904">
    <property type="term" value="C:ribonucleoprotein complex"/>
    <property type="evidence" value="ECO:0007669"/>
    <property type="project" value="UniProtKB-KW"/>
</dbReference>
<gene>
    <name evidence="5" type="ORF">GMRT_15500</name>
</gene>
<sequence>MSSKKWTKKAVKDKVDYPTLFADENAYQDVLKAIRNSKTTTHTQICERLHISVALAKRVMRQLVESGDFSIVSKSSRAVIFKNNKLAGK</sequence>
<dbReference type="Gene3D" id="3.30.63.20">
    <property type="match status" value="1"/>
</dbReference>
<comment type="caution">
    <text evidence="5">The sequence shown here is derived from an EMBL/GenBank/DDBJ whole genome shotgun (WGS) entry which is preliminary data.</text>
</comment>
<proteinExistence type="inferred from homology"/>
<dbReference type="InterPro" id="IPR004977">
    <property type="entry name" value="Ribosomal_eS25"/>
</dbReference>